<accession>A0A7S1PG81</accession>
<sequence>MLHTYLCHTCDSPLYAENQIKTQTRSHYYVMIQGIMENLQRMENGFSYQCHKCQKYIGDDFDVDSIIIRKDLVKEVLQEAPAEDQPVDADQLSPESLRKDIDQLKSNVVQLRSSQDEIKRAIMTLKDSFEGQMVDIKRSILHLASEIGKV</sequence>
<proteinExistence type="predicted"/>
<protein>
    <submittedName>
        <fullName evidence="1">Uncharacterized protein</fullName>
    </submittedName>
</protein>
<name>A0A7S1PG81_9EUKA</name>
<dbReference type="AlphaFoldDB" id="A0A7S1PG81"/>
<gene>
    <name evidence="1" type="ORF">PCOS0759_LOCUS3130</name>
</gene>
<reference evidence="1" key="1">
    <citation type="submission" date="2021-01" db="EMBL/GenBank/DDBJ databases">
        <authorList>
            <person name="Corre E."/>
            <person name="Pelletier E."/>
            <person name="Niang G."/>
            <person name="Scheremetjew M."/>
            <person name="Finn R."/>
            <person name="Kale V."/>
            <person name="Holt S."/>
            <person name="Cochrane G."/>
            <person name="Meng A."/>
            <person name="Brown T."/>
            <person name="Cohen L."/>
        </authorList>
    </citation>
    <scope>NUCLEOTIDE SEQUENCE</scope>
    <source>
        <strain evidence="1">WS</strain>
    </source>
</reference>
<evidence type="ECO:0000313" key="1">
    <source>
        <dbReference type="EMBL" id="CAD9079890.1"/>
    </source>
</evidence>
<dbReference type="EMBL" id="HBGD01003828">
    <property type="protein sequence ID" value="CAD9079890.1"/>
    <property type="molecule type" value="Transcribed_RNA"/>
</dbReference>
<organism evidence="1">
    <name type="scientific">Percolomonas cosmopolitus</name>
    <dbReference type="NCBI Taxonomy" id="63605"/>
    <lineage>
        <taxon>Eukaryota</taxon>
        <taxon>Discoba</taxon>
        <taxon>Heterolobosea</taxon>
        <taxon>Tetramitia</taxon>
        <taxon>Eutetramitia</taxon>
        <taxon>Percolomonadidae</taxon>
        <taxon>Percolomonas</taxon>
    </lineage>
</organism>